<keyword evidence="7" id="KW-1185">Reference proteome</keyword>
<dbReference type="InterPro" id="IPR045540">
    <property type="entry name" value="YegS/DAGK_C"/>
</dbReference>
<dbReference type="Gene3D" id="3.40.50.10330">
    <property type="entry name" value="Probable inorganic polyphosphate/atp-NAD kinase, domain 1"/>
    <property type="match status" value="1"/>
</dbReference>
<evidence type="ECO:0000259" key="5">
    <source>
        <dbReference type="PROSITE" id="PS50146"/>
    </source>
</evidence>
<dbReference type="PROSITE" id="PS50146">
    <property type="entry name" value="DAGK"/>
    <property type="match status" value="1"/>
</dbReference>
<name>A0ABQ1RZ44_9SPHN</name>
<dbReference type="PANTHER" id="PTHR12358">
    <property type="entry name" value="SPHINGOSINE KINASE"/>
    <property type="match status" value="1"/>
</dbReference>
<dbReference type="InterPro" id="IPR017438">
    <property type="entry name" value="ATP-NAD_kinase_N"/>
</dbReference>
<dbReference type="SUPFAM" id="SSF111331">
    <property type="entry name" value="NAD kinase/diacylglycerol kinase-like"/>
    <property type="match status" value="1"/>
</dbReference>
<dbReference type="Pfam" id="PF00781">
    <property type="entry name" value="DAGK_cat"/>
    <property type="match status" value="1"/>
</dbReference>
<organism evidence="6 7">
    <name type="scientific">Tsuneonella deserti</name>
    <dbReference type="NCBI Taxonomy" id="2035528"/>
    <lineage>
        <taxon>Bacteria</taxon>
        <taxon>Pseudomonadati</taxon>
        <taxon>Pseudomonadota</taxon>
        <taxon>Alphaproteobacteria</taxon>
        <taxon>Sphingomonadales</taxon>
        <taxon>Erythrobacteraceae</taxon>
        <taxon>Tsuneonella</taxon>
    </lineage>
</organism>
<evidence type="ECO:0000256" key="4">
    <source>
        <dbReference type="ARBA" id="ARBA00022840"/>
    </source>
</evidence>
<dbReference type="PANTHER" id="PTHR12358:SF54">
    <property type="entry name" value="SPHINGOSINE KINASE RELATED PROTEIN"/>
    <property type="match status" value="1"/>
</dbReference>
<reference evidence="7" key="1">
    <citation type="journal article" date="2019" name="Int. J. Syst. Evol. Microbiol.">
        <title>The Global Catalogue of Microorganisms (GCM) 10K type strain sequencing project: providing services to taxonomists for standard genome sequencing and annotation.</title>
        <authorList>
            <consortium name="The Broad Institute Genomics Platform"/>
            <consortium name="The Broad Institute Genome Sequencing Center for Infectious Disease"/>
            <person name="Wu L."/>
            <person name="Ma J."/>
        </authorList>
    </citation>
    <scope>NUCLEOTIDE SEQUENCE [LARGE SCALE GENOMIC DNA]</scope>
    <source>
        <strain evidence="7">CGMCC 1.15959</strain>
    </source>
</reference>
<keyword evidence="2" id="KW-0547">Nucleotide-binding</keyword>
<keyword evidence="3" id="KW-0418">Kinase</keyword>
<gene>
    <name evidence="6" type="ORF">GCM10011515_04410</name>
</gene>
<keyword evidence="1" id="KW-0808">Transferase</keyword>
<accession>A0ABQ1RZ44</accession>
<evidence type="ECO:0000256" key="3">
    <source>
        <dbReference type="ARBA" id="ARBA00022777"/>
    </source>
</evidence>
<dbReference type="InterPro" id="IPR016064">
    <property type="entry name" value="NAD/diacylglycerol_kinase_sf"/>
</dbReference>
<dbReference type="EMBL" id="BMKL01000001">
    <property type="protein sequence ID" value="GGD87904.1"/>
    <property type="molecule type" value="Genomic_DNA"/>
</dbReference>
<dbReference type="Pfam" id="PF19279">
    <property type="entry name" value="YegS_C"/>
    <property type="match status" value="1"/>
</dbReference>
<feature type="domain" description="DAGKc" evidence="5">
    <location>
        <begin position="70"/>
        <end position="128"/>
    </location>
</feature>
<dbReference type="InterPro" id="IPR050187">
    <property type="entry name" value="Lipid_Phosphate_FormReg"/>
</dbReference>
<protein>
    <recommendedName>
        <fullName evidence="5">DAGKc domain-containing protein</fullName>
    </recommendedName>
</protein>
<evidence type="ECO:0000313" key="6">
    <source>
        <dbReference type="EMBL" id="GGD87904.1"/>
    </source>
</evidence>
<dbReference type="Proteomes" id="UP000619041">
    <property type="component" value="Unassembled WGS sequence"/>
</dbReference>
<dbReference type="InterPro" id="IPR001206">
    <property type="entry name" value="Diacylglycerol_kinase_cat_dom"/>
</dbReference>
<proteinExistence type="predicted"/>
<evidence type="ECO:0000256" key="1">
    <source>
        <dbReference type="ARBA" id="ARBA00022679"/>
    </source>
</evidence>
<comment type="caution">
    <text evidence="6">The sequence shown here is derived from an EMBL/GenBank/DDBJ whole genome shotgun (WGS) entry which is preliminary data.</text>
</comment>
<keyword evidence="4" id="KW-0067">ATP-binding</keyword>
<sequence>MVRCIRSPCRDMLNRATTALMNLDLVYNPAAGSFRPARLAELVRAFEGRGATVAALPTAAEGVRLSGSADLVCVHGGDGTLRDTVQALGARAGEVPLCIAPAGTINLVARELGYGRDPEALAEQVMAAWRRGPETWVRAPLYALGDLPVVSCLSIGPDSHAVARVSSALKRRIGRFAYVVAMLQVLRQWPRQAMALSGELADGTPFTCEGAAVIVSHGALFAGPFRLSPNAALAADSVELIVLNRPSRRGVALFTAAAFAGWPLDRLGLATFRSVRRVAFDRCVSPVQVDGDHMPDCAYAIGPTGMTLRYVI</sequence>
<evidence type="ECO:0000313" key="7">
    <source>
        <dbReference type="Proteomes" id="UP000619041"/>
    </source>
</evidence>
<evidence type="ECO:0000256" key="2">
    <source>
        <dbReference type="ARBA" id="ARBA00022741"/>
    </source>
</evidence>
<dbReference type="Gene3D" id="2.60.200.40">
    <property type="match status" value="1"/>
</dbReference>